<comment type="caution">
    <text evidence="2">The sequence shown here is derived from an EMBL/GenBank/DDBJ whole genome shotgun (WGS) entry which is preliminary data.</text>
</comment>
<evidence type="ECO:0000313" key="1">
    <source>
        <dbReference type="EMBL" id="GBN87506.1"/>
    </source>
</evidence>
<gene>
    <name evidence="1" type="ORF">AVEN_113558_1</name>
    <name evidence="2" type="ORF">AVEN_180771_1</name>
</gene>
<proteinExistence type="predicted"/>
<reference evidence="2 3" key="1">
    <citation type="journal article" date="2019" name="Sci. Rep.">
        <title>Orb-weaving spider Araneus ventricosus genome elucidates the spidroin gene catalogue.</title>
        <authorList>
            <person name="Kono N."/>
            <person name="Nakamura H."/>
            <person name="Ohtoshi R."/>
            <person name="Moran D.A.P."/>
            <person name="Shinohara A."/>
            <person name="Yoshida Y."/>
            <person name="Fujiwara M."/>
            <person name="Mori M."/>
            <person name="Tomita M."/>
            <person name="Arakawa K."/>
        </authorList>
    </citation>
    <scope>NUCLEOTIDE SEQUENCE [LARGE SCALE GENOMIC DNA]</scope>
</reference>
<organism evidence="2 3">
    <name type="scientific">Araneus ventricosus</name>
    <name type="common">Orbweaver spider</name>
    <name type="synonym">Epeira ventricosa</name>
    <dbReference type="NCBI Taxonomy" id="182803"/>
    <lineage>
        <taxon>Eukaryota</taxon>
        <taxon>Metazoa</taxon>
        <taxon>Ecdysozoa</taxon>
        <taxon>Arthropoda</taxon>
        <taxon>Chelicerata</taxon>
        <taxon>Arachnida</taxon>
        <taxon>Araneae</taxon>
        <taxon>Araneomorphae</taxon>
        <taxon>Entelegynae</taxon>
        <taxon>Araneoidea</taxon>
        <taxon>Araneidae</taxon>
        <taxon>Araneus</taxon>
    </lineage>
</organism>
<name>A0A4Y2SJT1_ARAVE</name>
<evidence type="ECO:0000313" key="3">
    <source>
        <dbReference type="Proteomes" id="UP000499080"/>
    </source>
</evidence>
<sequence>MTTGRKCITRDARFAATNFRFRLRFALFPVVGTGRIDVTRGLVSASVVSRVVAINSSHIKGPDDAIASVHSRAAEIFAKSRAVGRVSLNSTDHSPQVRTSSDPKFGQATRRWNKALRSTSDNEPQATECRNKAYAEPLWDIFTVLLG</sequence>
<evidence type="ECO:0000313" key="2">
    <source>
        <dbReference type="EMBL" id="GBN87509.1"/>
    </source>
</evidence>
<accession>A0A4Y2SJT1</accession>
<dbReference type="Proteomes" id="UP000499080">
    <property type="component" value="Unassembled WGS sequence"/>
</dbReference>
<keyword evidence="3" id="KW-1185">Reference proteome</keyword>
<dbReference type="EMBL" id="BGPR01021834">
    <property type="protein sequence ID" value="GBN87509.1"/>
    <property type="molecule type" value="Genomic_DNA"/>
</dbReference>
<protein>
    <submittedName>
        <fullName evidence="2">Uncharacterized protein</fullName>
    </submittedName>
</protein>
<dbReference type="AlphaFoldDB" id="A0A4Y2SJT1"/>
<dbReference type="EMBL" id="BGPR01021833">
    <property type="protein sequence ID" value="GBN87506.1"/>
    <property type="molecule type" value="Genomic_DNA"/>
</dbReference>